<comment type="caution">
    <text evidence="2">The sequence shown here is derived from an EMBL/GenBank/DDBJ whole genome shotgun (WGS) entry which is preliminary data.</text>
</comment>
<dbReference type="EMBL" id="JARJCM010000221">
    <property type="protein sequence ID" value="KAJ7021882.1"/>
    <property type="molecule type" value="Genomic_DNA"/>
</dbReference>
<sequence length="355" mass="39719">MVEQWTTVYTTRGRAHTRRHPHRVRGRDKRRVHPPGRQAVGRGLGRSCDGAAQKRRQTLQGQVAINDYTSRYSGSTSAESTRPYSSLKAHAAHAAHAERAQKDTMYCDAENALSIPILFLCSSIQLDCIGSFAPKTAAESAILRDPTERGTALGTPGEPHDQSGRKSDLRRRTSPSGPEFEEVITKEAVYFYLSGGEGGRGERNVMMCHTVPTFSTSHDSHQISKFDSEVVKLTGFNVAWGSEIMQRNWVRRNQYIQPNSNYDQRELGLKYLYNTDPSPAQHRFKAFLGIQNYATDTWLKNLPHPSAKFSSATFKLPRQPNVDSISVPNTSATNNLRPSHIKSNYMCARPVKKGK</sequence>
<evidence type="ECO:0000313" key="2">
    <source>
        <dbReference type="EMBL" id="KAJ7021882.1"/>
    </source>
</evidence>
<accession>A0AAD6SAD8</accession>
<feature type="compositionally biased region" description="Polar residues" evidence="1">
    <location>
        <begin position="1"/>
        <end position="10"/>
    </location>
</feature>
<reference evidence="2" key="1">
    <citation type="submission" date="2023-03" db="EMBL/GenBank/DDBJ databases">
        <title>Massive genome expansion in bonnet fungi (Mycena s.s.) driven by repeated elements and novel gene families across ecological guilds.</title>
        <authorList>
            <consortium name="Lawrence Berkeley National Laboratory"/>
            <person name="Harder C.B."/>
            <person name="Miyauchi S."/>
            <person name="Viragh M."/>
            <person name="Kuo A."/>
            <person name="Thoen E."/>
            <person name="Andreopoulos B."/>
            <person name="Lu D."/>
            <person name="Skrede I."/>
            <person name="Drula E."/>
            <person name="Henrissat B."/>
            <person name="Morin E."/>
            <person name="Kohler A."/>
            <person name="Barry K."/>
            <person name="LaButti K."/>
            <person name="Morin E."/>
            <person name="Salamov A."/>
            <person name="Lipzen A."/>
            <person name="Mereny Z."/>
            <person name="Hegedus B."/>
            <person name="Baldrian P."/>
            <person name="Stursova M."/>
            <person name="Weitz H."/>
            <person name="Taylor A."/>
            <person name="Grigoriev I.V."/>
            <person name="Nagy L.G."/>
            <person name="Martin F."/>
            <person name="Kauserud H."/>
        </authorList>
    </citation>
    <scope>NUCLEOTIDE SEQUENCE</scope>
    <source>
        <strain evidence="2">CBHHK200</strain>
    </source>
</reference>
<protein>
    <submittedName>
        <fullName evidence="2">Uncharacterized protein</fullName>
    </submittedName>
</protein>
<proteinExistence type="predicted"/>
<feature type="compositionally biased region" description="Basic and acidic residues" evidence="1">
    <location>
        <begin position="158"/>
        <end position="171"/>
    </location>
</feature>
<organism evidence="2 3">
    <name type="scientific">Mycena alexandri</name>
    <dbReference type="NCBI Taxonomy" id="1745969"/>
    <lineage>
        <taxon>Eukaryota</taxon>
        <taxon>Fungi</taxon>
        <taxon>Dikarya</taxon>
        <taxon>Basidiomycota</taxon>
        <taxon>Agaricomycotina</taxon>
        <taxon>Agaricomycetes</taxon>
        <taxon>Agaricomycetidae</taxon>
        <taxon>Agaricales</taxon>
        <taxon>Marasmiineae</taxon>
        <taxon>Mycenaceae</taxon>
        <taxon>Mycena</taxon>
    </lineage>
</organism>
<dbReference type="AlphaFoldDB" id="A0AAD6SAD8"/>
<evidence type="ECO:0000256" key="1">
    <source>
        <dbReference type="SAM" id="MobiDB-lite"/>
    </source>
</evidence>
<evidence type="ECO:0000313" key="3">
    <source>
        <dbReference type="Proteomes" id="UP001218188"/>
    </source>
</evidence>
<feature type="compositionally biased region" description="Basic residues" evidence="1">
    <location>
        <begin position="13"/>
        <end position="34"/>
    </location>
</feature>
<gene>
    <name evidence="2" type="ORF">C8F04DRAFT_1195022</name>
</gene>
<feature type="region of interest" description="Disordered" evidence="1">
    <location>
        <begin position="141"/>
        <end position="178"/>
    </location>
</feature>
<dbReference type="Proteomes" id="UP001218188">
    <property type="component" value="Unassembled WGS sequence"/>
</dbReference>
<keyword evidence="3" id="KW-1185">Reference proteome</keyword>
<name>A0AAD6SAD8_9AGAR</name>
<feature type="region of interest" description="Disordered" evidence="1">
    <location>
        <begin position="1"/>
        <end position="47"/>
    </location>
</feature>